<dbReference type="InterPro" id="IPR057326">
    <property type="entry name" value="KR_dom"/>
</dbReference>
<proteinExistence type="inferred from homology"/>
<dbReference type="AlphaFoldDB" id="A0AAW9RDC5"/>
<dbReference type="InterPro" id="IPR001509">
    <property type="entry name" value="Epimerase_deHydtase"/>
</dbReference>
<dbReference type="FunFam" id="3.40.50.720:FF:000336">
    <property type="entry name" value="Aldehyde reductase"/>
    <property type="match status" value="1"/>
</dbReference>
<dbReference type="Proteomes" id="UP001378188">
    <property type="component" value="Unassembled WGS sequence"/>
</dbReference>
<dbReference type="GO" id="GO:0016616">
    <property type="term" value="F:oxidoreductase activity, acting on the CH-OH group of donors, NAD or NADP as acceptor"/>
    <property type="evidence" value="ECO:0007669"/>
    <property type="project" value="TreeGrafter"/>
</dbReference>
<dbReference type="PANTHER" id="PTHR10366:SF564">
    <property type="entry name" value="STEROL-4-ALPHA-CARBOXYLATE 3-DEHYDROGENASE, DECARBOXYLATING"/>
    <property type="match status" value="1"/>
</dbReference>
<comment type="similarity">
    <text evidence="2">Belongs to the NAD(P)-dependent epimerase/dehydratase family. Dihydroflavonol-4-reductase subfamily.</text>
</comment>
<protein>
    <submittedName>
        <fullName evidence="4">Aldehyde reductase</fullName>
    </submittedName>
</protein>
<accession>A0AAW9RDC5</accession>
<dbReference type="PANTHER" id="PTHR10366">
    <property type="entry name" value="NAD DEPENDENT EPIMERASE/DEHYDRATASE"/>
    <property type="match status" value="1"/>
</dbReference>
<comment type="caution">
    <text evidence="4">The sequence shown here is derived from an EMBL/GenBank/DDBJ whole genome shotgun (WGS) entry which is preliminary data.</text>
</comment>
<dbReference type="Pfam" id="PF01370">
    <property type="entry name" value="Epimerase"/>
    <property type="match status" value="1"/>
</dbReference>
<evidence type="ECO:0000313" key="4">
    <source>
        <dbReference type="EMBL" id="MEJ8570212.1"/>
    </source>
</evidence>
<dbReference type="InterPro" id="IPR036291">
    <property type="entry name" value="NAD(P)-bd_dom_sf"/>
</dbReference>
<gene>
    <name evidence="4" type="ORF">V3328_01900</name>
</gene>
<dbReference type="SMART" id="SM00822">
    <property type="entry name" value="PKS_KR"/>
    <property type="match status" value="1"/>
</dbReference>
<reference evidence="4 5" key="1">
    <citation type="submission" date="2024-02" db="EMBL/GenBank/DDBJ databases">
        <title>Genome analysis and characterization of Microbaculum marinisediminis sp. nov., isolated from marine sediment.</title>
        <authorList>
            <person name="Du Z.-J."/>
            <person name="Ye Y.-Q."/>
            <person name="Zhang Z.-R."/>
            <person name="Yuan S.-M."/>
            <person name="Zhang X.-Y."/>
        </authorList>
    </citation>
    <scope>NUCLEOTIDE SEQUENCE [LARGE SCALE GENOMIC DNA]</scope>
    <source>
        <strain evidence="4 5">SDUM1044001</strain>
    </source>
</reference>
<evidence type="ECO:0000256" key="1">
    <source>
        <dbReference type="ARBA" id="ARBA00023002"/>
    </source>
</evidence>
<dbReference type="Gene3D" id="3.40.50.720">
    <property type="entry name" value="NAD(P)-binding Rossmann-like Domain"/>
    <property type="match status" value="1"/>
</dbReference>
<dbReference type="InterPro" id="IPR050425">
    <property type="entry name" value="NAD(P)_dehydrat-like"/>
</dbReference>
<dbReference type="CDD" id="cd05227">
    <property type="entry name" value="AR_SDR_e"/>
    <property type="match status" value="1"/>
</dbReference>
<evidence type="ECO:0000313" key="5">
    <source>
        <dbReference type="Proteomes" id="UP001378188"/>
    </source>
</evidence>
<sequence>MQHRGTVFLTGASGFIARHVALRLLEEGYRVRGSVRTLEQGSEVIAAIRPHLSDAADIDARLTFVQLDLLRDDGWDGAATGCDALIHTASPFPFRRPDHEDDVIRPAVDGTLRALQAARRAGIGRVVLTSSVAAVINTDLGPGRDAYDERDWSDPGGPRASPYVKSKTMAERAAWEFVRRDGPKIALTVINPGFVLGPPLGGRSGTSLMVIQRILRAKDPMVPRLGFALVDVRDVATMHVRALDRTETFGKRIIGAGRFFWYADMARVVKEAYPDRKIVTRTAPDALIRFLGLFDGTLRSLVPNLGRRDAISAARARQLLGIEFIDPEDSIREMAAYVLKNRLAS</sequence>
<keyword evidence="1" id="KW-0560">Oxidoreductase</keyword>
<organism evidence="4 5">
    <name type="scientific">Microbaculum marinum</name>
    <dbReference type="NCBI Taxonomy" id="1764581"/>
    <lineage>
        <taxon>Bacteria</taxon>
        <taxon>Pseudomonadati</taxon>
        <taxon>Pseudomonadota</taxon>
        <taxon>Alphaproteobacteria</taxon>
        <taxon>Hyphomicrobiales</taxon>
        <taxon>Tepidamorphaceae</taxon>
        <taxon>Microbaculum</taxon>
    </lineage>
</organism>
<keyword evidence="5" id="KW-1185">Reference proteome</keyword>
<evidence type="ECO:0000256" key="2">
    <source>
        <dbReference type="ARBA" id="ARBA00023445"/>
    </source>
</evidence>
<name>A0AAW9RDC5_9HYPH</name>
<dbReference type="RefSeq" id="WP_340327947.1">
    <property type="nucleotide sequence ID" value="NZ_JAZHOF010000001.1"/>
</dbReference>
<feature type="domain" description="Ketoreductase" evidence="3">
    <location>
        <begin position="5"/>
        <end position="198"/>
    </location>
</feature>
<evidence type="ECO:0000259" key="3">
    <source>
        <dbReference type="SMART" id="SM00822"/>
    </source>
</evidence>
<dbReference type="EMBL" id="JAZHOF010000001">
    <property type="protein sequence ID" value="MEJ8570212.1"/>
    <property type="molecule type" value="Genomic_DNA"/>
</dbReference>
<dbReference type="SUPFAM" id="SSF51735">
    <property type="entry name" value="NAD(P)-binding Rossmann-fold domains"/>
    <property type="match status" value="1"/>
</dbReference>